<keyword evidence="2" id="KW-1185">Reference proteome</keyword>
<gene>
    <name evidence="1" type="ORF">K488DRAFT_90312</name>
</gene>
<name>A0ACB8Q7X5_9AGAM</name>
<accession>A0ACB8Q7X5</accession>
<dbReference type="Proteomes" id="UP000814128">
    <property type="component" value="Unassembled WGS sequence"/>
</dbReference>
<organism evidence="1 2">
    <name type="scientific">Vararia minispora EC-137</name>
    <dbReference type="NCBI Taxonomy" id="1314806"/>
    <lineage>
        <taxon>Eukaryota</taxon>
        <taxon>Fungi</taxon>
        <taxon>Dikarya</taxon>
        <taxon>Basidiomycota</taxon>
        <taxon>Agaricomycotina</taxon>
        <taxon>Agaricomycetes</taxon>
        <taxon>Russulales</taxon>
        <taxon>Lachnocladiaceae</taxon>
        <taxon>Vararia</taxon>
    </lineage>
</organism>
<comment type="caution">
    <text evidence="1">The sequence shown here is derived from an EMBL/GenBank/DDBJ whole genome shotgun (WGS) entry which is preliminary data.</text>
</comment>
<reference evidence="1" key="1">
    <citation type="submission" date="2021-02" db="EMBL/GenBank/DDBJ databases">
        <authorList>
            <consortium name="DOE Joint Genome Institute"/>
            <person name="Ahrendt S."/>
            <person name="Looney B.P."/>
            <person name="Miyauchi S."/>
            <person name="Morin E."/>
            <person name="Drula E."/>
            <person name="Courty P.E."/>
            <person name="Chicoki N."/>
            <person name="Fauchery L."/>
            <person name="Kohler A."/>
            <person name="Kuo A."/>
            <person name="Labutti K."/>
            <person name="Pangilinan J."/>
            <person name="Lipzen A."/>
            <person name="Riley R."/>
            <person name="Andreopoulos W."/>
            <person name="He G."/>
            <person name="Johnson J."/>
            <person name="Barry K.W."/>
            <person name="Grigoriev I.V."/>
            <person name="Nagy L."/>
            <person name="Hibbett D."/>
            <person name="Henrissat B."/>
            <person name="Matheny P.B."/>
            <person name="Labbe J."/>
            <person name="Martin F."/>
        </authorList>
    </citation>
    <scope>NUCLEOTIDE SEQUENCE</scope>
    <source>
        <strain evidence="1">EC-137</strain>
    </source>
</reference>
<evidence type="ECO:0000313" key="1">
    <source>
        <dbReference type="EMBL" id="KAI0027909.1"/>
    </source>
</evidence>
<sequence>MKSSLQDFTDGSDWKHYYVSRFVDRDMMQRYLGWGIGHRNPPDFPHEAHDLVSSDADRVLEHDHGHRADDGEASHPGWASRGQMPEDVPDVNMAAVEREGSIDEGEDDALGVRAEEGEAGEDEDEDEDEDADAPNGGLDEGAWEDSLGVFDF</sequence>
<reference evidence="1" key="2">
    <citation type="journal article" date="2022" name="New Phytol.">
        <title>Evolutionary transition to the ectomycorrhizal habit in the genomes of a hyperdiverse lineage of mushroom-forming fungi.</title>
        <authorList>
            <person name="Looney B."/>
            <person name="Miyauchi S."/>
            <person name="Morin E."/>
            <person name="Drula E."/>
            <person name="Courty P.E."/>
            <person name="Kohler A."/>
            <person name="Kuo A."/>
            <person name="LaButti K."/>
            <person name="Pangilinan J."/>
            <person name="Lipzen A."/>
            <person name="Riley R."/>
            <person name="Andreopoulos W."/>
            <person name="He G."/>
            <person name="Johnson J."/>
            <person name="Nolan M."/>
            <person name="Tritt A."/>
            <person name="Barry K.W."/>
            <person name="Grigoriev I.V."/>
            <person name="Nagy L.G."/>
            <person name="Hibbett D."/>
            <person name="Henrissat B."/>
            <person name="Matheny P.B."/>
            <person name="Labbe J."/>
            <person name="Martin F.M."/>
        </authorList>
    </citation>
    <scope>NUCLEOTIDE SEQUENCE</scope>
    <source>
        <strain evidence="1">EC-137</strain>
    </source>
</reference>
<protein>
    <submittedName>
        <fullName evidence="1">Uncharacterized protein</fullName>
    </submittedName>
</protein>
<evidence type="ECO:0000313" key="2">
    <source>
        <dbReference type="Proteomes" id="UP000814128"/>
    </source>
</evidence>
<dbReference type="EMBL" id="MU273820">
    <property type="protein sequence ID" value="KAI0027909.1"/>
    <property type="molecule type" value="Genomic_DNA"/>
</dbReference>
<proteinExistence type="predicted"/>